<name>A0A0N9VAU9_9GAMM</name>
<dbReference type="Pfam" id="PF00652">
    <property type="entry name" value="Ricin_B_lectin"/>
    <property type="match status" value="1"/>
</dbReference>
<feature type="domain" description="Ricin B lectin" evidence="2">
    <location>
        <begin position="250"/>
        <end position="370"/>
    </location>
</feature>
<gene>
    <name evidence="3" type="ORF">AOY20_13550</name>
</gene>
<dbReference type="KEGG" id="aei:AOY20_13550"/>
<organism evidence="3 4">
    <name type="scientific">Acinetobacter equi</name>
    <dbReference type="NCBI Taxonomy" id="1324350"/>
    <lineage>
        <taxon>Bacteria</taxon>
        <taxon>Pseudomonadati</taxon>
        <taxon>Pseudomonadota</taxon>
        <taxon>Gammaproteobacteria</taxon>
        <taxon>Moraxellales</taxon>
        <taxon>Moraxellaceae</taxon>
        <taxon>Acinetobacter</taxon>
    </lineage>
</organism>
<dbReference type="InterPro" id="IPR000772">
    <property type="entry name" value="Ricin_B_lectin"/>
</dbReference>
<protein>
    <recommendedName>
        <fullName evidence="2">Ricin B lectin domain-containing protein</fullName>
    </recommendedName>
</protein>
<keyword evidence="1" id="KW-0732">Signal</keyword>
<dbReference type="Gene3D" id="2.80.10.50">
    <property type="match status" value="1"/>
</dbReference>
<dbReference type="OrthoDB" id="6879103at2"/>
<dbReference type="SMART" id="SM00458">
    <property type="entry name" value="RICIN"/>
    <property type="match status" value="1"/>
</dbReference>
<reference evidence="3 4" key="1">
    <citation type="journal article" date="2015" name="Int. J. Syst. Evol. Microbiol.">
        <title>Acinetobacter equi sp. nov. isolated from horse faeces.</title>
        <authorList>
            <person name="Poppel M.T."/>
            <person name="Skiebe E."/>
            <person name="Laue M."/>
            <person name="Bergmann H."/>
            <person name="Ebersberger I."/>
            <person name="Garn T."/>
            <person name="Fruth A."/>
            <person name="Baumgardt S."/>
            <person name="Busse H.J."/>
            <person name="Wilharm G."/>
        </authorList>
    </citation>
    <scope>NUCLEOTIDE SEQUENCE [LARGE SCALE GENOMIC DNA]</scope>
    <source>
        <strain evidence="3 4">114</strain>
    </source>
</reference>
<evidence type="ECO:0000259" key="2">
    <source>
        <dbReference type="SMART" id="SM00458"/>
    </source>
</evidence>
<dbReference type="AlphaFoldDB" id="A0A0N9VAU9"/>
<sequence>MLNILKLFVLALLFSTNIYAVSPGGMVANYYNFPIKKGGYDEMKADFQITHEPGHDGLTFWANQFQFEKVDGGYTGLQQNDGRTKKAIFSIWNAKGWNKIKGAECSYFSHEGSGVSCLIDYSWKEGQRYQFVWSRVGQNEKEQVWQSRVIDLSTDKATVIGEIRIPKSWGGLKPELTQFVENYAQAEQEYRQCSEVPATTNIFFKPSANGVKAISASTEIYGACSRVAESFCTLEGDCISTINSKSYIKQPAFMLKNGVLGFCADSLASGNKMGLYVCQFNHNQKMQISGTHQLKLVEQSMCLGVDKEKSVVAEPCNQSGNQRWLSIPSKHQYLHVATGQCMDAVNGGKISTNIKVQPCVAKRTQSWKIIRERF</sequence>
<evidence type="ECO:0000313" key="4">
    <source>
        <dbReference type="Proteomes" id="UP000064939"/>
    </source>
</evidence>
<proteinExistence type="predicted"/>
<feature type="chain" id="PRO_5006039351" description="Ricin B lectin domain-containing protein" evidence="1">
    <location>
        <begin position="21"/>
        <end position="374"/>
    </location>
</feature>
<evidence type="ECO:0000256" key="1">
    <source>
        <dbReference type="SAM" id="SignalP"/>
    </source>
</evidence>
<dbReference type="PROSITE" id="PS50231">
    <property type="entry name" value="RICIN_B_LECTIN"/>
    <property type="match status" value="1"/>
</dbReference>
<dbReference type="InterPro" id="IPR021862">
    <property type="entry name" value="DUF3472"/>
</dbReference>
<feature type="signal peptide" evidence="1">
    <location>
        <begin position="1"/>
        <end position="20"/>
    </location>
</feature>
<dbReference type="InterPro" id="IPR035992">
    <property type="entry name" value="Ricin_B-like_lectins"/>
</dbReference>
<dbReference type="Proteomes" id="UP000064939">
    <property type="component" value="Chromosome"/>
</dbReference>
<dbReference type="EMBL" id="CP012808">
    <property type="protein sequence ID" value="ALH96485.1"/>
    <property type="molecule type" value="Genomic_DNA"/>
</dbReference>
<dbReference type="Pfam" id="PF11958">
    <property type="entry name" value="DUF3472"/>
    <property type="match status" value="1"/>
</dbReference>
<accession>A0A0N9VAU9</accession>
<evidence type="ECO:0000313" key="3">
    <source>
        <dbReference type="EMBL" id="ALH96485.1"/>
    </source>
</evidence>
<keyword evidence="4" id="KW-1185">Reference proteome</keyword>
<dbReference type="SUPFAM" id="SSF50370">
    <property type="entry name" value="Ricin B-like lectins"/>
    <property type="match status" value="1"/>
</dbReference>
<dbReference type="RefSeq" id="WP_054582364.1">
    <property type="nucleotide sequence ID" value="NZ_CP012808.1"/>
</dbReference>